<dbReference type="KEGG" id="tni:TVNIR_2341"/>
<dbReference type="CDD" id="cd11529">
    <property type="entry name" value="NTP-PPase_MazG_Cterm"/>
    <property type="match status" value="1"/>
</dbReference>
<dbReference type="CDD" id="cd11528">
    <property type="entry name" value="NTP-PPase_MazG_Nterm"/>
    <property type="match status" value="1"/>
</dbReference>
<sequence>MDIHDPDPIRRLRAIMARLRDPEGGCPWDRAQTPETIVPYTLEEAYELAEAIAGGEADLIRAELGDLLFQVVFQARLGEEAGSFDLDDIASAIADKLVRRHPHVFGDAEFAHDAEREAAWESAKAHERRERDAHATLDDIPLAMPALARALKLQRRAARVGFDWDEPAAVLQKIREEIREVQTEQSRGAQPERLADEVGDVLFAVVNWARHLGVDPETALRGSNRKFERRFRSMETLATERGQRFASLSSVQLEALWSEIKRSESITH</sequence>
<evidence type="ECO:0000313" key="7">
    <source>
        <dbReference type="Proteomes" id="UP000010809"/>
    </source>
</evidence>
<dbReference type="GO" id="GO:0046061">
    <property type="term" value="P:dATP catabolic process"/>
    <property type="evidence" value="ECO:0007669"/>
    <property type="project" value="TreeGrafter"/>
</dbReference>
<dbReference type="GO" id="GO:0006950">
    <property type="term" value="P:response to stress"/>
    <property type="evidence" value="ECO:0007669"/>
    <property type="project" value="UniProtKB-ARBA"/>
</dbReference>
<gene>
    <name evidence="6" type="primary">mazG [H]</name>
    <name evidence="6" type="ordered locus">TVNIR_2341</name>
</gene>
<organism evidence="6 7">
    <name type="scientific">Thioalkalivibrio nitratireducens (strain DSM 14787 / UNIQEM 213 / ALEN2)</name>
    <dbReference type="NCBI Taxonomy" id="1255043"/>
    <lineage>
        <taxon>Bacteria</taxon>
        <taxon>Pseudomonadati</taxon>
        <taxon>Pseudomonadota</taxon>
        <taxon>Gammaproteobacteria</taxon>
        <taxon>Chromatiales</taxon>
        <taxon>Ectothiorhodospiraceae</taxon>
        <taxon>Thioalkalivibrio</taxon>
    </lineage>
</organism>
<dbReference type="PANTHER" id="PTHR30522:SF0">
    <property type="entry name" value="NUCLEOSIDE TRIPHOSPHATE PYROPHOSPHOHYDROLASE"/>
    <property type="match status" value="1"/>
</dbReference>
<dbReference type="OrthoDB" id="9808939at2"/>
<dbReference type="NCBIfam" id="NF007113">
    <property type="entry name" value="PRK09562.1"/>
    <property type="match status" value="1"/>
</dbReference>
<keyword evidence="7" id="KW-1185">Reference proteome</keyword>
<dbReference type="InterPro" id="IPR011551">
    <property type="entry name" value="NTP_PyrPHydrolase_MazG"/>
</dbReference>
<dbReference type="NCBIfam" id="TIGR00444">
    <property type="entry name" value="mazG"/>
    <property type="match status" value="1"/>
</dbReference>
<dbReference type="FunFam" id="1.10.287.1080:FF:000001">
    <property type="entry name" value="Nucleoside triphosphate pyrophosphohydrolase"/>
    <property type="match status" value="1"/>
</dbReference>
<reference evidence="6" key="1">
    <citation type="submission" date="2015-12" db="EMBL/GenBank/DDBJ databases">
        <authorList>
            <person name="Tikhonova T.V."/>
            <person name="Pavlov A.R."/>
            <person name="Beletsky A.V."/>
            <person name="Mardanov A.V."/>
            <person name="Sorokin D.Y."/>
            <person name="Ravin N.V."/>
            <person name="Popov V.O."/>
        </authorList>
    </citation>
    <scope>NUCLEOTIDE SEQUENCE</scope>
    <source>
        <strain evidence="6">DSM 14787</strain>
    </source>
</reference>
<evidence type="ECO:0000313" key="6">
    <source>
        <dbReference type="EMBL" id="AGA33984.1"/>
    </source>
</evidence>
<dbReference type="InterPro" id="IPR048015">
    <property type="entry name" value="NTP-PPase_MazG-like_N"/>
</dbReference>
<dbReference type="EC" id="3.6.1.8" evidence="3"/>
<dbReference type="SUPFAM" id="SSF101386">
    <property type="entry name" value="all-alpha NTP pyrophosphatases"/>
    <property type="match status" value="2"/>
</dbReference>
<proteinExistence type="inferred from homology"/>
<comment type="similarity">
    <text evidence="2">Belongs to the nucleoside triphosphate pyrophosphohydrolase family.</text>
</comment>
<dbReference type="GO" id="GO:0046076">
    <property type="term" value="P:dTTP catabolic process"/>
    <property type="evidence" value="ECO:0007669"/>
    <property type="project" value="TreeGrafter"/>
</dbReference>
<dbReference type="InterPro" id="IPR004518">
    <property type="entry name" value="MazG-like_dom"/>
</dbReference>
<dbReference type="PATRIC" id="fig|1255043.3.peg.2363"/>
<dbReference type="AlphaFoldDB" id="L0DWL0"/>
<comment type="catalytic activity">
    <reaction evidence="1">
        <text>ATP + H2O = AMP + diphosphate + H(+)</text>
        <dbReference type="Rhea" id="RHEA:14245"/>
        <dbReference type="ChEBI" id="CHEBI:15377"/>
        <dbReference type="ChEBI" id="CHEBI:15378"/>
        <dbReference type="ChEBI" id="CHEBI:30616"/>
        <dbReference type="ChEBI" id="CHEBI:33019"/>
        <dbReference type="ChEBI" id="CHEBI:456215"/>
        <dbReference type="EC" id="3.6.1.8"/>
    </reaction>
</comment>
<protein>
    <recommendedName>
        <fullName evidence="4">Nucleoside triphosphate pyrophosphohydrolase</fullName>
        <ecNumber evidence="3">3.6.1.8</ecNumber>
    </recommendedName>
</protein>
<dbReference type="GO" id="GO:0006203">
    <property type="term" value="P:dGTP catabolic process"/>
    <property type="evidence" value="ECO:0007669"/>
    <property type="project" value="TreeGrafter"/>
</dbReference>
<dbReference type="HOGENOM" id="CLU_038356_0_1_6"/>
<dbReference type="Proteomes" id="UP000010809">
    <property type="component" value="Chromosome"/>
</dbReference>
<dbReference type="PANTHER" id="PTHR30522">
    <property type="entry name" value="NUCLEOSIDE TRIPHOSPHATE PYROPHOSPHOHYDROLASE"/>
    <property type="match status" value="1"/>
</dbReference>
<evidence type="ECO:0000256" key="3">
    <source>
        <dbReference type="ARBA" id="ARBA00066372"/>
    </source>
</evidence>
<dbReference type="GO" id="GO:0046052">
    <property type="term" value="P:UTP catabolic process"/>
    <property type="evidence" value="ECO:0007669"/>
    <property type="project" value="TreeGrafter"/>
</dbReference>
<name>L0DWL0_THIND</name>
<dbReference type="GO" id="GO:0046081">
    <property type="term" value="P:dUTP catabolic process"/>
    <property type="evidence" value="ECO:0007669"/>
    <property type="project" value="TreeGrafter"/>
</dbReference>
<evidence type="ECO:0000259" key="5">
    <source>
        <dbReference type="Pfam" id="PF03819"/>
    </source>
</evidence>
<dbReference type="STRING" id="1255043.TVNIR_2341"/>
<dbReference type="EMBL" id="CP003989">
    <property type="protein sequence ID" value="AGA33984.1"/>
    <property type="molecule type" value="Genomic_DNA"/>
</dbReference>
<accession>L0DWL0</accession>
<evidence type="ECO:0000256" key="4">
    <source>
        <dbReference type="ARBA" id="ARBA00074799"/>
    </source>
</evidence>
<dbReference type="Gene3D" id="1.10.287.1080">
    <property type="entry name" value="MazG-like"/>
    <property type="match status" value="2"/>
</dbReference>
<dbReference type="Pfam" id="PF03819">
    <property type="entry name" value="MazG"/>
    <property type="match status" value="2"/>
</dbReference>
<dbReference type="FunFam" id="1.10.287.1080:FF:000003">
    <property type="entry name" value="Nucleoside triphosphate pyrophosphohydrolase"/>
    <property type="match status" value="1"/>
</dbReference>
<feature type="domain" description="NTP pyrophosphohydrolase MazG-like" evidence="5">
    <location>
        <begin position="32"/>
        <end position="105"/>
    </location>
</feature>
<dbReference type="RefSeq" id="WP_015259104.1">
    <property type="nucleotide sequence ID" value="NC_019902.2"/>
</dbReference>
<evidence type="ECO:0000256" key="2">
    <source>
        <dbReference type="ARBA" id="ARBA00061115"/>
    </source>
</evidence>
<dbReference type="InterPro" id="IPR048011">
    <property type="entry name" value="NTP-PPase_MazG-like_C"/>
</dbReference>
<dbReference type="GO" id="GO:0046047">
    <property type="term" value="P:TTP catabolic process"/>
    <property type="evidence" value="ECO:0007669"/>
    <property type="project" value="TreeGrafter"/>
</dbReference>
<dbReference type="GO" id="GO:0047693">
    <property type="term" value="F:ATP diphosphatase activity"/>
    <property type="evidence" value="ECO:0007669"/>
    <property type="project" value="UniProtKB-EC"/>
</dbReference>
<evidence type="ECO:0000256" key="1">
    <source>
        <dbReference type="ARBA" id="ARBA00052141"/>
    </source>
</evidence>
<feature type="domain" description="NTP pyrophosphohydrolase MazG-like" evidence="5">
    <location>
        <begin position="168"/>
        <end position="230"/>
    </location>
</feature>
<dbReference type="eggNOG" id="COG3956">
    <property type="taxonomic scope" value="Bacteria"/>
</dbReference>